<feature type="region of interest" description="Disordered" evidence="1">
    <location>
        <begin position="363"/>
        <end position="385"/>
    </location>
</feature>
<proteinExistence type="predicted"/>
<dbReference type="AlphaFoldDB" id="A0A136J9V7"/>
<evidence type="ECO:0000256" key="2">
    <source>
        <dbReference type="SAM" id="SignalP"/>
    </source>
</evidence>
<accession>A0A136J9V7</accession>
<protein>
    <recommendedName>
        <fullName evidence="5">Hydrophobic surface binding protein A-domain-containing protein</fullName>
    </recommendedName>
</protein>
<keyword evidence="4" id="KW-1185">Reference proteome</keyword>
<evidence type="ECO:0000313" key="4">
    <source>
        <dbReference type="Proteomes" id="UP000070501"/>
    </source>
</evidence>
<keyword evidence="2" id="KW-0732">Signal</keyword>
<name>A0A136J9V7_9PEZI</name>
<gene>
    <name evidence="3" type="ORF">Micbo1qcDRAFT_201892</name>
</gene>
<evidence type="ECO:0000313" key="3">
    <source>
        <dbReference type="EMBL" id="KXJ93963.1"/>
    </source>
</evidence>
<dbReference type="Proteomes" id="UP000070501">
    <property type="component" value="Unassembled WGS sequence"/>
</dbReference>
<evidence type="ECO:0000256" key="1">
    <source>
        <dbReference type="SAM" id="MobiDB-lite"/>
    </source>
</evidence>
<feature type="chain" id="PRO_5007293575" description="Hydrophobic surface binding protein A-domain-containing protein" evidence="2">
    <location>
        <begin position="19"/>
        <end position="385"/>
    </location>
</feature>
<reference evidence="4" key="1">
    <citation type="submission" date="2016-02" db="EMBL/GenBank/DDBJ databases">
        <title>Draft genome sequence of Microdochium bolleyi, a fungal endophyte of beachgrass.</title>
        <authorList>
            <consortium name="DOE Joint Genome Institute"/>
            <person name="David A.S."/>
            <person name="May G."/>
            <person name="Haridas S."/>
            <person name="Lim J."/>
            <person name="Wang M."/>
            <person name="Labutti K."/>
            <person name="Lipzen A."/>
            <person name="Barry K."/>
            <person name="Grigoriev I.V."/>
        </authorList>
    </citation>
    <scope>NUCLEOTIDE SEQUENCE [LARGE SCALE GENOMIC DNA]</scope>
    <source>
        <strain evidence="4">J235TASD1</strain>
    </source>
</reference>
<organism evidence="3 4">
    <name type="scientific">Microdochium bolleyi</name>
    <dbReference type="NCBI Taxonomy" id="196109"/>
    <lineage>
        <taxon>Eukaryota</taxon>
        <taxon>Fungi</taxon>
        <taxon>Dikarya</taxon>
        <taxon>Ascomycota</taxon>
        <taxon>Pezizomycotina</taxon>
        <taxon>Sordariomycetes</taxon>
        <taxon>Xylariomycetidae</taxon>
        <taxon>Xylariales</taxon>
        <taxon>Microdochiaceae</taxon>
        <taxon>Microdochium</taxon>
    </lineage>
</organism>
<dbReference type="EMBL" id="KQ964247">
    <property type="protein sequence ID" value="KXJ93963.1"/>
    <property type="molecule type" value="Genomic_DNA"/>
</dbReference>
<feature type="signal peptide" evidence="2">
    <location>
        <begin position="1"/>
        <end position="18"/>
    </location>
</feature>
<evidence type="ECO:0008006" key="5">
    <source>
        <dbReference type="Google" id="ProtNLM"/>
    </source>
</evidence>
<dbReference type="InParanoid" id="A0A136J9V7"/>
<sequence>MKVQVLALVVTCLAGADAAAVGPRAALGNSFDLSGFFSSLFGPGPSPNNVVNARALQDGLNAITKNLNDAANPTKGSGFLNFFPPQVPAALSAIQLVGDLNEVKNAINGPRRLLSSVSKPQIPASAEAATCSAAAAVLDAEKNLVNKINTALGSSLARDPFLSLVGRALGESSDGIDSLVDAIVKMAPSCQAPTDESAKSLQAVFATLIATARSLLGGLGSAFVKALLEFINLGSIPTPGPTPSGSVSVPPLPSMTPPPVPSISLPPIPSISLPPIPSISLPPIPSISLPPIPSISLPPISLPPISLPSQLPSLTVPSLSLPSISLPPISLPSISVSISLPPVPTVSLPPVPSFSQFPPIPTSLVSSLRPSSTRSRSSALPIPTL</sequence>
<dbReference type="OrthoDB" id="10596594at2759"/>